<accession>A0ABU7PIT9</accession>
<evidence type="ECO:0000313" key="3">
    <source>
        <dbReference type="Proteomes" id="UP001344658"/>
    </source>
</evidence>
<reference evidence="2 3" key="1">
    <citation type="submission" date="2023-12" db="EMBL/GenBank/DDBJ databases">
        <title>Streptomyces sp. V4-01.</title>
        <authorList>
            <person name="Somphong A."/>
            <person name="Phongsopitanun W."/>
        </authorList>
    </citation>
    <scope>NUCLEOTIDE SEQUENCE [LARGE SCALE GENOMIC DNA]</scope>
    <source>
        <strain evidence="2 3">V4-01</strain>
    </source>
</reference>
<feature type="region of interest" description="Disordered" evidence="1">
    <location>
        <begin position="1"/>
        <end position="26"/>
    </location>
</feature>
<evidence type="ECO:0008006" key="4">
    <source>
        <dbReference type="Google" id="ProtNLM"/>
    </source>
</evidence>
<gene>
    <name evidence="2" type="ORF">V2S66_27690</name>
</gene>
<protein>
    <recommendedName>
        <fullName evidence="4">Secreted protein</fullName>
    </recommendedName>
</protein>
<organism evidence="2 3">
    <name type="scientific">Actinacidiphila polyblastidii</name>
    <dbReference type="NCBI Taxonomy" id="3110430"/>
    <lineage>
        <taxon>Bacteria</taxon>
        <taxon>Bacillati</taxon>
        <taxon>Actinomycetota</taxon>
        <taxon>Actinomycetes</taxon>
        <taxon>Kitasatosporales</taxon>
        <taxon>Streptomycetaceae</taxon>
        <taxon>Actinacidiphila</taxon>
    </lineage>
</organism>
<sequence>MSDETTTPAEPAEPAQPAPAAEPVRSRRGAALRASAVLVAAALLGSYCYTVVRGKHHDRDAARPAATWTAPTPSATRAFGAKSGGAHYGDLSLLLLPIPDDYDPGPDIKAYGNDAVLTAHQAADLIKTDSSGPTAKGRKELDASVDALHVEGAGLRTYTHHDNDLVVQLSLIQMRNQRAAQAEPRFFAEYARTLGGFRRGPKVPGHAQAVCLLPKLDADDELGMMLCQATEGDLLVKMNATGTAPLDQAAAVDLLRRQLDRIQDPGESV</sequence>
<dbReference type="EMBL" id="JAZEWV010000033">
    <property type="protein sequence ID" value="MEE4545739.1"/>
    <property type="molecule type" value="Genomic_DNA"/>
</dbReference>
<dbReference type="Proteomes" id="UP001344658">
    <property type="component" value="Unassembled WGS sequence"/>
</dbReference>
<dbReference type="RefSeq" id="WP_330799437.1">
    <property type="nucleotide sequence ID" value="NZ_JAZEWV010000033.1"/>
</dbReference>
<proteinExistence type="predicted"/>
<comment type="caution">
    <text evidence="2">The sequence shown here is derived from an EMBL/GenBank/DDBJ whole genome shotgun (WGS) entry which is preliminary data.</text>
</comment>
<evidence type="ECO:0000256" key="1">
    <source>
        <dbReference type="SAM" id="MobiDB-lite"/>
    </source>
</evidence>
<keyword evidence="3" id="KW-1185">Reference proteome</keyword>
<evidence type="ECO:0000313" key="2">
    <source>
        <dbReference type="EMBL" id="MEE4545739.1"/>
    </source>
</evidence>
<name>A0ABU7PIT9_9ACTN</name>